<dbReference type="PANTHER" id="PTHR47026">
    <property type="entry name" value="PIGMENTOSA GTPASE REGULATOR-LIKE PROTEIN, PUTATIVE-RELATED"/>
    <property type="match status" value="1"/>
</dbReference>
<feature type="compositionally biased region" description="Polar residues" evidence="1">
    <location>
        <begin position="22"/>
        <end position="31"/>
    </location>
</feature>
<feature type="compositionally biased region" description="Basic and acidic residues" evidence="1">
    <location>
        <begin position="212"/>
        <end position="229"/>
    </location>
</feature>
<gene>
    <name evidence="2" type="ORF">M9Y10_011440</name>
</gene>
<name>A0ABR2IL15_9EUKA</name>
<dbReference type="Proteomes" id="UP001470230">
    <property type="component" value="Unassembled WGS sequence"/>
</dbReference>
<dbReference type="EMBL" id="JAPFFF010000017">
    <property type="protein sequence ID" value="KAK8863750.1"/>
    <property type="molecule type" value="Genomic_DNA"/>
</dbReference>
<accession>A0ABR2IL15</accession>
<keyword evidence="3" id="KW-1185">Reference proteome</keyword>
<evidence type="ECO:0000313" key="3">
    <source>
        <dbReference type="Proteomes" id="UP001470230"/>
    </source>
</evidence>
<feature type="region of interest" description="Disordered" evidence="1">
    <location>
        <begin position="355"/>
        <end position="419"/>
    </location>
</feature>
<feature type="compositionally biased region" description="Basic and acidic residues" evidence="1">
    <location>
        <begin position="408"/>
        <end position="419"/>
    </location>
</feature>
<feature type="region of interest" description="Disordered" evidence="1">
    <location>
        <begin position="206"/>
        <end position="232"/>
    </location>
</feature>
<evidence type="ECO:0000313" key="2">
    <source>
        <dbReference type="EMBL" id="KAK8863750.1"/>
    </source>
</evidence>
<feature type="compositionally biased region" description="Polar residues" evidence="1">
    <location>
        <begin position="377"/>
        <end position="386"/>
    </location>
</feature>
<dbReference type="PANTHER" id="PTHR47026:SF2">
    <property type="entry name" value="FLAGELLAR ASSOCIATED PROTEIN"/>
    <property type="match status" value="1"/>
</dbReference>
<feature type="compositionally biased region" description="Basic and acidic residues" evidence="1">
    <location>
        <begin position="45"/>
        <end position="65"/>
    </location>
</feature>
<feature type="compositionally biased region" description="Low complexity" evidence="1">
    <location>
        <begin position="79"/>
        <end position="88"/>
    </location>
</feature>
<organism evidence="2 3">
    <name type="scientific">Tritrichomonas musculus</name>
    <dbReference type="NCBI Taxonomy" id="1915356"/>
    <lineage>
        <taxon>Eukaryota</taxon>
        <taxon>Metamonada</taxon>
        <taxon>Parabasalia</taxon>
        <taxon>Tritrichomonadida</taxon>
        <taxon>Tritrichomonadidae</taxon>
        <taxon>Tritrichomonas</taxon>
    </lineage>
</organism>
<evidence type="ECO:0000256" key="1">
    <source>
        <dbReference type="SAM" id="MobiDB-lite"/>
    </source>
</evidence>
<proteinExistence type="predicted"/>
<sequence>MTSGTSDENKLENVFSNNVIFPTESLASAENGNHKSGEEEEEAQDELHEESQAESHEESQEESRSLQEQQEQTVDQLLNNNDENNNPPKSKKVDKKDVDALSEQFLAGEPVESTDPILLSSVVASLEDRRDLLMMNGDFHESIKTQKAVDAARSQQLQAVKKQAADKEVDIISQKRSQVEMQYEKFQKQMDKQEEDIEKEINKQIQSLKAKQQKEIDKHDEDWQNEKKQGQYNRASQRLRVLRTQQQLLMNAKRFEEAEQVCKIADGVAEQEAKESHKQMLSAYKSSRRKLQQKHEDEFDTLMRSCEQKRETFKHQKITLSQPYINRFNNLNREQEIAKDPERLWILKYRNDEKQRKTCNATSRNTKTAKQQNQTQSISKNIQAPSYNKLEMQPLFQTPSPTKKRKEKGSNTKEKPQQQ</sequence>
<feature type="region of interest" description="Disordered" evidence="1">
    <location>
        <begin position="22"/>
        <end position="97"/>
    </location>
</feature>
<reference evidence="2 3" key="1">
    <citation type="submission" date="2024-04" db="EMBL/GenBank/DDBJ databases">
        <title>Tritrichomonas musculus Genome.</title>
        <authorList>
            <person name="Alves-Ferreira E."/>
            <person name="Grigg M."/>
            <person name="Lorenzi H."/>
            <person name="Galac M."/>
        </authorList>
    </citation>
    <scope>NUCLEOTIDE SEQUENCE [LARGE SCALE GENOMIC DNA]</scope>
    <source>
        <strain evidence="2 3">EAF2021</strain>
    </source>
</reference>
<comment type="caution">
    <text evidence="2">The sequence shown here is derived from an EMBL/GenBank/DDBJ whole genome shotgun (WGS) entry which is preliminary data.</text>
</comment>
<protein>
    <submittedName>
        <fullName evidence="2">Uncharacterized protein</fullName>
    </submittedName>
</protein>
<feature type="compositionally biased region" description="Low complexity" evidence="1">
    <location>
        <begin position="365"/>
        <end position="376"/>
    </location>
</feature>